<keyword evidence="2" id="KW-0520">NAD</keyword>
<evidence type="ECO:0000256" key="1">
    <source>
        <dbReference type="ARBA" id="ARBA00023002"/>
    </source>
</evidence>
<dbReference type="SUPFAM" id="SSF51735">
    <property type="entry name" value="NAD(P)-binding Rossmann-fold domains"/>
    <property type="match status" value="1"/>
</dbReference>
<dbReference type="InterPro" id="IPR036291">
    <property type="entry name" value="NAD(P)-bd_dom_sf"/>
</dbReference>
<reference evidence="5" key="1">
    <citation type="journal article" date="2019" name="Int. J. Syst. Evol. Microbiol.">
        <title>The Global Catalogue of Microorganisms (GCM) 10K type strain sequencing project: providing services to taxonomists for standard genome sequencing and annotation.</title>
        <authorList>
            <consortium name="The Broad Institute Genomics Platform"/>
            <consortium name="The Broad Institute Genome Sequencing Center for Infectious Disease"/>
            <person name="Wu L."/>
            <person name="Ma J."/>
        </authorList>
    </citation>
    <scope>NUCLEOTIDE SEQUENCE [LARGE SCALE GENOMIC DNA]</scope>
    <source>
        <strain evidence="5">KCTC 32998</strain>
    </source>
</reference>
<dbReference type="InterPro" id="IPR006140">
    <property type="entry name" value="D-isomer_DH_NAD-bd"/>
</dbReference>
<evidence type="ECO:0000313" key="5">
    <source>
        <dbReference type="Proteomes" id="UP000646745"/>
    </source>
</evidence>
<protein>
    <submittedName>
        <fullName evidence="4">Glyoxylate/hydroxypyruvate reductase A</fullName>
    </submittedName>
</protein>
<gene>
    <name evidence="4" type="ORF">GCM10009038_16840</name>
</gene>
<evidence type="ECO:0000256" key="2">
    <source>
        <dbReference type="ARBA" id="ARBA00023027"/>
    </source>
</evidence>
<dbReference type="Proteomes" id="UP000646745">
    <property type="component" value="Unassembled WGS sequence"/>
</dbReference>
<dbReference type="Pfam" id="PF02826">
    <property type="entry name" value="2-Hacid_dh_C"/>
    <property type="match status" value="1"/>
</dbReference>
<feature type="domain" description="D-isomer specific 2-hydroxyacid dehydrogenase NAD-binding" evidence="3">
    <location>
        <begin position="107"/>
        <end position="278"/>
    </location>
</feature>
<keyword evidence="1" id="KW-0560">Oxidoreductase</keyword>
<dbReference type="PANTHER" id="PTHR43333">
    <property type="entry name" value="2-HACID_DH_C DOMAIN-CONTAINING PROTEIN"/>
    <property type="match status" value="1"/>
</dbReference>
<name>A0ABQ3DZA9_9GAMM</name>
<organism evidence="4 5">
    <name type="scientific">Salinicola rhizosphaerae</name>
    <dbReference type="NCBI Taxonomy" id="1443141"/>
    <lineage>
        <taxon>Bacteria</taxon>
        <taxon>Pseudomonadati</taxon>
        <taxon>Pseudomonadota</taxon>
        <taxon>Gammaproteobacteria</taxon>
        <taxon>Oceanospirillales</taxon>
        <taxon>Halomonadaceae</taxon>
        <taxon>Salinicola</taxon>
    </lineage>
</organism>
<keyword evidence="5" id="KW-1185">Reference proteome</keyword>
<proteinExistence type="predicted"/>
<dbReference type="EMBL" id="BMZI01000003">
    <property type="protein sequence ID" value="GHB18439.1"/>
    <property type="molecule type" value="Genomic_DNA"/>
</dbReference>
<dbReference type="CDD" id="cd12164">
    <property type="entry name" value="GDH_like_2"/>
    <property type="match status" value="1"/>
</dbReference>
<evidence type="ECO:0000313" key="4">
    <source>
        <dbReference type="EMBL" id="GHB18439.1"/>
    </source>
</evidence>
<comment type="caution">
    <text evidence="4">The sequence shown here is derived from an EMBL/GenBank/DDBJ whole genome shotgun (WGS) entry which is preliminary data.</text>
</comment>
<evidence type="ECO:0000259" key="3">
    <source>
        <dbReference type="Pfam" id="PF02826"/>
    </source>
</evidence>
<dbReference type="PANTHER" id="PTHR43333:SF1">
    <property type="entry name" value="D-ISOMER SPECIFIC 2-HYDROXYACID DEHYDROGENASE NAD-BINDING DOMAIN-CONTAINING PROTEIN"/>
    <property type="match status" value="1"/>
</dbReference>
<dbReference type="RefSeq" id="WP_189444206.1">
    <property type="nucleotide sequence ID" value="NZ_BMZI01000003.1"/>
</dbReference>
<dbReference type="Gene3D" id="3.40.50.720">
    <property type="entry name" value="NAD(P)-binding Rossmann-like Domain"/>
    <property type="match status" value="2"/>
</dbReference>
<sequence length="315" mass="33451">MAKPLHGVVLGTPSIMAPYLAAFEAAAPNLVLMPPEAVDDPAAIAFALAWDPDDDAFRPYPNLRLVSSIAAGVNGILASASLPGDVPLMRIAGEMQAKMMAGFVTWHVLWHHRRFGDYLANQRLSRWEHLLDRDASEIRVGLMGAGKMGGAVAESLLALGYDVAIYSRSGRNVPAGVTGFSGGREALERLAARSEILINLLPLTAQTRGILDADLFACLPRGGALIHVGRGEHLLEADLLAALDSGQLAGASLDVFAVEPLPRGHPFWRHERIVVTPHDACDSTPAQVAQEVAAALEGLDAGRLPTSLVDREAGY</sequence>
<accession>A0ABQ3DZA9</accession>